<comment type="caution">
    <text evidence="2">The sequence shown here is derived from an EMBL/GenBank/DDBJ whole genome shotgun (WGS) entry which is preliminary data.</text>
</comment>
<evidence type="ECO:0000256" key="1">
    <source>
        <dbReference type="SAM" id="MobiDB-lite"/>
    </source>
</evidence>
<evidence type="ECO:0000313" key="2">
    <source>
        <dbReference type="EMBL" id="CAD7005077.1"/>
    </source>
</evidence>
<dbReference type="Proteomes" id="UP000606786">
    <property type="component" value="Unassembled WGS sequence"/>
</dbReference>
<protein>
    <submittedName>
        <fullName evidence="2">(Mediterranean fruit fly) hypothetical protein</fullName>
    </submittedName>
</protein>
<organism evidence="2 3">
    <name type="scientific">Ceratitis capitata</name>
    <name type="common">Mediterranean fruit fly</name>
    <name type="synonym">Tephritis capitata</name>
    <dbReference type="NCBI Taxonomy" id="7213"/>
    <lineage>
        <taxon>Eukaryota</taxon>
        <taxon>Metazoa</taxon>
        <taxon>Ecdysozoa</taxon>
        <taxon>Arthropoda</taxon>
        <taxon>Hexapoda</taxon>
        <taxon>Insecta</taxon>
        <taxon>Pterygota</taxon>
        <taxon>Neoptera</taxon>
        <taxon>Endopterygota</taxon>
        <taxon>Diptera</taxon>
        <taxon>Brachycera</taxon>
        <taxon>Muscomorpha</taxon>
        <taxon>Tephritoidea</taxon>
        <taxon>Tephritidae</taxon>
        <taxon>Ceratitis</taxon>
        <taxon>Ceratitis</taxon>
    </lineage>
</organism>
<gene>
    <name evidence="2" type="ORF">CCAP1982_LOCUS13441</name>
</gene>
<reference evidence="2" key="1">
    <citation type="submission" date="2020-11" db="EMBL/GenBank/DDBJ databases">
        <authorList>
            <person name="Whitehead M."/>
        </authorList>
    </citation>
    <scope>NUCLEOTIDE SEQUENCE</scope>
    <source>
        <strain evidence="2">EGII</strain>
    </source>
</reference>
<proteinExistence type="predicted"/>
<dbReference type="EMBL" id="CAJHJT010000034">
    <property type="protein sequence ID" value="CAD7005077.1"/>
    <property type="molecule type" value="Genomic_DNA"/>
</dbReference>
<accession>A0A811V5G2</accession>
<sequence length="178" mass="19946">MQTKTNTISEAASKPATRSSRSFINKQRNSTATQFRFPYGITKRQQHYEKLQGFKDESTLHVARMQGRRHDDGDENNGVGVAPSLRHFKPGYVKVYSQVLVQGSKLAKPSNQHTHLNTCVQTAACNHHPPSEFGYSVVATAFATTKANRRRNQATMPTMAPTYIQIEVETALSSLFIY</sequence>
<dbReference type="AlphaFoldDB" id="A0A811V5G2"/>
<name>A0A811V5G2_CERCA</name>
<evidence type="ECO:0000313" key="3">
    <source>
        <dbReference type="Proteomes" id="UP000606786"/>
    </source>
</evidence>
<feature type="region of interest" description="Disordered" evidence="1">
    <location>
        <begin position="1"/>
        <end position="29"/>
    </location>
</feature>
<keyword evidence="3" id="KW-1185">Reference proteome</keyword>